<dbReference type="Proteomes" id="UP000554482">
    <property type="component" value="Unassembled WGS sequence"/>
</dbReference>
<dbReference type="AlphaFoldDB" id="A0A7J6W4Z8"/>
<keyword evidence="3" id="KW-1185">Reference proteome</keyword>
<evidence type="ECO:0000313" key="2">
    <source>
        <dbReference type="EMBL" id="KAF5191405.1"/>
    </source>
</evidence>
<dbReference type="EMBL" id="JABWDY010022849">
    <property type="protein sequence ID" value="KAF5191405.1"/>
    <property type="molecule type" value="Genomic_DNA"/>
</dbReference>
<reference evidence="2 3" key="1">
    <citation type="submission" date="2020-06" db="EMBL/GenBank/DDBJ databases">
        <title>Transcriptomic and genomic resources for Thalictrum thalictroides and T. hernandezii: Facilitating candidate gene discovery in an emerging model plant lineage.</title>
        <authorList>
            <person name="Arias T."/>
            <person name="Riano-Pachon D.M."/>
            <person name="Di Stilio V.S."/>
        </authorList>
    </citation>
    <scope>NUCLEOTIDE SEQUENCE [LARGE SCALE GENOMIC DNA]</scope>
    <source>
        <strain evidence="3">cv. WT478/WT964</strain>
        <tissue evidence="2">Leaves</tissue>
    </source>
</reference>
<organism evidence="2 3">
    <name type="scientific">Thalictrum thalictroides</name>
    <name type="common">Rue-anemone</name>
    <name type="synonym">Anemone thalictroides</name>
    <dbReference type="NCBI Taxonomy" id="46969"/>
    <lineage>
        <taxon>Eukaryota</taxon>
        <taxon>Viridiplantae</taxon>
        <taxon>Streptophyta</taxon>
        <taxon>Embryophyta</taxon>
        <taxon>Tracheophyta</taxon>
        <taxon>Spermatophyta</taxon>
        <taxon>Magnoliopsida</taxon>
        <taxon>Ranunculales</taxon>
        <taxon>Ranunculaceae</taxon>
        <taxon>Thalictroideae</taxon>
        <taxon>Thalictrum</taxon>
    </lineage>
</organism>
<accession>A0A7J6W4Z8</accession>
<name>A0A7J6W4Z8_THATH</name>
<protein>
    <submittedName>
        <fullName evidence="2">Uncharacterized protein</fullName>
    </submittedName>
</protein>
<proteinExistence type="predicted"/>
<comment type="caution">
    <text evidence="2">The sequence shown here is derived from an EMBL/GenBank/DDBJ whole genome shotgun (WGS) entry which is preliminary data.</text>
</comment>
<feature type="compositionally biased region" description="Polar residues" evidence="1">
    <location>
        <begin position="67"/>
        <end position="78"/>
    </location>
</feature>
<evidence type="ECO:0000313" key="3">
    <source>
        <dbReference type="Proteomes" id="UP000554482"/>
    </source>
</evidence>
<sequence>MSERNPHFISKLRTKRELIAIYGLIRFLLSLLQPDLIFDLLFRSNHFGVPQRSLRQFCGKASKHSEGGSTKKGNSTLY</sequence>
<evidence type="ECO:0000256" key="1">
    <source>
        <dbReference type="SAM" id="MobiDB-lite"/>
    </source>
</evidence>
<gene>
    <name evidence="2" type="ORF">FRX31_019007</name>
</gene>
<feature type="region of interest" description="Disordered" evidence="1">
    <location>
        <begin position="59"/>
        <end position="78"/>
    </location>
</feature>